<dbReference type="SUPFAM" id="SSF54523">
    <property type="entry name" value="Pili subunits"/>
    <property type="match status" value="1"/>
</dbReference>
<dbReference type="InterPro" id="IPR045584">
    <property type="entry name" value="Pilin-like"/>
</dbReference>
<keyword evidence="1" id="KW-0488">Methylation</keyword>
<keyword evidence="4" id="KW-1185">Reference proteome</keyword>
<dbReference type="InterPro" id="IPR012902">
    <property type="entry name" value="N_methyl_site"/>
</dbReference>
<dbReference type="PRINTS" id="PR00813">
    <property type="entry name" value="BCTERIALGSPG"/>
</dbReference>
<dbReference type="EMBL" id="VUNS01000024">
    <property type="protein sequence ID" value="MST98810.1"/>
    <property type="molecule type" value="Genomic_DNA"/>
</dbReference>
<dbReference type="AlphaFoldDB" id="A0A844G4Q6"/>
<keyword evidence="2" id="KW-0472">Membrane</keyword>
<evidence type="ECO:0000313" key="3">
    <source>
        <dbReference type="EMBL" id="MST98810.1"/>
    </source>
</evidence>
<dbReference type="RefSeq" id="WP_154419798.1">
    <property type="nucleotide sequence ID" value="NZ_VUNS01000024.1"/>
</dbReference>
<evidence type="ECO:0000313" key="4">
    <source>
        <dbReference type="Proteomes" id="UP000435649"/>
    </source>
</evidence>
<reference evidence="3 4" key="1">
    <citation type="submission" date="2019-08" db="EMBL/GenBank/DDBJ databases">
        <title>In-depth cultivation of the pig gut microbiome towards novel bacterial diversity and tailored functional studies.</title>
        <authorList>
            <person name="Wylensek D."/>
            <person name="Hitch T.C.A."/>
            <person name="Clavel T."/>
        </authorList>
    </citation>
    <scope>NUCLEOTIDE SEQUENCE [LARGE SCALE GENOMIC DNA]</scope>
    <source>
        <strain evidence="3 4">BBE-744-WT-12</strain>
    </source>
</reference>
<dbReference type="GO" id="GO:0015628">
    <property type="term" value="P:protein secretion by the type II secretion system"/>
    <property type="evidence" value="ECO:0007669"/>
    <property type="project" value="InterPro"/>
</dbReference>
<feature type="transmembrane region" description="Helical" evidence="2">
    <location>
        <begin position="20"/>
        <end position="41"/>
    </location>
</feature>
<comment type="caution">
    <text evidence="3">The sequence shown here is derived from an EMBL/GenBank/DDBJ whole genome shotgun (WGS) entry which is preliminary data.</text>
</comment>
<name>A0A844G4Q6_9BACT</name>
<accession>A0A844G4Q6</accession>
<dbReference type="InterPro" id="IPR000983">
    <property type="entry name" value="Bac_GSPG_pilin"/>
</dbReference>
<organism evidence="3 4">
    <name type="scientific">Victivallis lenta</name>
    <dbReference type="NCBI Taxonomy" id="2606640"/>
    <lineage>
        <taxon>Bacteria</taxon>
        <taxon>Pseudomonadati</taxon>
        <taxon>Lentisphaerota</taxon>
        <taxon>Lentisphaeria</taxon>
        <taxon>Victivallales</taxon>
        <taxon>Victivallaceae</taxon>
        <taxon>Victivallis</taxon>
    </lineage>
</organism>
<proteinExistence type="predicted"/>
<dbReference type="Gene3D" id="3.30.700.10">
    <property type="entry name" value="Glycoprotein, Type 4 Pilin"/>
    <property type="match status" value="1"/>
</dbReference>
<dbReference type="GO" id="GO:0015627">
    <property type="term" value="C:type II protein secretion system complex"/>
    <property type="evidence" value="ECO:0007669"/>
    <property type="project" value="InterPro"/>
</dbReference>
<gene>
    <name evidence="3" type="ORF">FYJ85_17375</name>
</gene>
<protein>
    <submittedName>
        <fullName evidence="3">DUF1559 domain-containing protein</fullName>
    </submittedName>
</protein>
<sequence>MKNHSKQLTASKVMDSKFTLIELLVVIAIIAILAAMLMPALGKARNAARRSSCLSNLKQNGTQLAMYSVDYNDWYPIAPPGSYGNQQFWQDSNFGAFLKGYGSVSYTNSTDFQLSNSRHIYKCTDAANTNDSIAGYVYVLGQSGTGYNASRNTRATKMAKRETLGPKALAFCPMTLLNSTATRLAQSKVHASAGGNVLVGDGSGTWESFEQWQDINNHPFSGEGLNAPTVKYYVYNNPNSWYMPKRGNGWQDQDKGYFR</sequence>
<keyword evidence="2" id="KW-1133">Transmembrane helix</keyword>
<evidence type="ECO:0000256" key="2">
    <source>
        <dbReference type="SAM" id="Phobius"/>
    </source>
</evidence>
<evidence type="ECO:0000256" key="1">
    <source>
        <dbReference type="ARBA" id="ARBA00022481"/>
    </source>
</evidence>
<dbReference type="Proteomes" id="UP000435649">
    <property type="component" value="Unassembled WGS sequence"/>
</dbReference>
<keyword evidence="2" id="KW-0812">Transmembrane</keyword>
<dbReference type="NCBIfam" id="TIGR02532">
    <property type="entry name" value="IV_pilin_GFxxxE"/>
    <property type="match status" value="1"/>
</dbReference>
<dbReference type="PANTHER" id="PTHR30093:SF2">
    <property type="entry name" value="TYPE II SECRETION SYSTEM PROTEIN H"/>
    <property type="match status" value="1"/>
</dbReference>
<dbReference type="PANTHER" id="PTHR30093">
    <property type="entry name" value="GENERAL SECRETION PATHWAY PROTEIN G"/>
    <property type="match status" value="1"/>
</dbReference>